<dbReference type="Gene3D" id="1.10.286.10">
    <property type="match status" value="1"/>
</dbReference>
<dbReference type="PROSITE" id="PS00859">
    <property type="entry name" value="GTP_CYCLOHYDROL_1_1"/>
    <property type="match status" value="1"/>
</dbReference>
<dbReference type="NCBIfam" id="NF006825">
    <property type="entry name" value="PRK09347.1-2"/>
    <property type="match status" value="1"/>
</dbReference>
<proteinExistence type="inferred from homology"/>
<dbReference type="AlphaFoldDB" id="A0A1G1TJW0"/>
<dbReference type="PANTHER" id="PTHR11109">
    <property type="entry name" value="GTP CYCLOHYDROLASE I"/>
    <property type="match status" value="1"/>
</dbReference>
<keyword evidence="6" id="KW-0862">Zinc</keyword>
<dbReference type="Proteomes" id="UP000177506">
    <property type="component" value="Unassembled WGS sequence"/>
</dbReference>
<dbReference type="InterPro" id="IPR020602">
    <property type="entry name" value="GTP_CycHdrlase_I_dom"/>
</dbReference>
<dbReference type="InterPro" id="IPR043134">
    <property type="entry name" value="GTP-CH-I_N"/>
</dbReference>
<comment type="catalytic activity">
    <reaction evidence="1 6">
        <text>GTP + H2O = 7,8-dihydroneopterin 3'-triphosphate + formate + H(+)</text>
        <dbReference type="Rhea" id="RHEA:17473"/>
        <dbReference type="ChEBI" id="CHEBI:15377"/>
        <dbReference type="ChEBI" id="CHEBI:15378"/>
        <dbReference type="ChEBI" id="CHEBI:15740"/>
        <dbReference type="ChEBI" id="CHEBI:37565"/>
        <dbReference type="ChEBI" id="CHEBI:58462"/>
        <dbReference type="EC" id="3.5.4.16"/>
    </reaction>
</comment>
<dbReference type="NCBIfam" id="NF006824">
    <property type="entry name" value="PRK09347.1-1"/>
    <property type="match status" value="1"/>
</dbReference>
<accession>A0A1G1TJW0</accession>
<evidence type="ECO:0000313" key="9">
    <source>
        <dbReference type="EMBL" id="OGX91165.1"/>
    </source>
</evidence>
<dbReference type="GO" id="GO:0003934">
    <property type="term" value="F:GTP cyclohydrolase I activity"/>
    <property type="evidence" value="ECO:0007669"/>
    <property type="project" value="UniProtKB-UniRule"/>
</dbReference>
<dbReference type="PROSITE" id="PS00860">
    <property type="entry name" value="GTP_CYCLOHYDROL_1_2"/>
    <property type="match status" value="1"/>
</dbReference>
<dbReference type="Gene3D" id="3.30.1130.10">
    <property type="match status" value="1"/>
</dbReference>
<dbReference type="InterPro" id="IPR001474">
    <property type="entry name" value="GTP_CycHdrlase_I"/>
</dbReference>
<organism evidence="9 10">
    <name type="scientific">Hymenobacter coccineus</name>
    <dbReference type="NCBI Taxonomy" id="1908235"/>
    <lineage>
        <taxon>Bacteria</taxon>
        <taxon>Pseudomonadati</taxon>
        <taxon>Bacteroidota</taxon>
        <taxon>Cytophagia</taxon>
        <taxon>Cytophagales</taxon>
        <taxon>Hymenobacteraceae</taxon>
        <taxon>Hymenobacter</taxon>
    </lineage>
</organism>
<evidence type="ECO:0000256" key="4">
    <source>
        <dbReference type="ARBA" id="ARBA00022563"/>
    </source>
</evidence>
<dbReference type="GO" id="GO:0046654">
    <property type="term" value="P:tetrahydrofolate biosynthetic process"/>
    <property type="evidence" value="ECO:0007669"/>
    <property type="project" value="UniProtKB-UniRule"/>
</dbReference>
<evidence type="ECO:0000256" key="5">
    <source>
        <dbReference type="ARBA" id="ARBA00022801"/>
    </source>
</evidence>
<dbReference type="EMBL" id="MDZA01000082">
    <property type="protein sequence ID" value="OGX91165.1"/>
    <property type="molecule type" value="Genomic_DNA"/>
</dbReference>
<feature type="binding site" evidence="6">
    <location>
        <position position="110"/>
    </location>
    <ligand>
        <name>Zn(2+)</name>
        <dbReference type="ChEBI" id="CHEBI:29105"/>
    </ligand>
</feature>
<gene>
    <name evidence="6" type="primary">folE</name>
    <name evidence="9" type="ORF">BEN49_20785</name>
</gene>
<evidence type="ECO:0000313" key="10">
    <source>
        <dbReference type="Proteomes" id="UP000177506"/>
    </source>
</evidence>
<evidence type="ECO:0000259" key="8">
    <source>
        <dbReference type="Pfam" id="PF01227"/>
    </source>
</evidence>
<reference evidence="9 10" key="1">
    <citation type="submission" date="2016-08" db="EMBL/GenBank/DDBJ databases">
        <title>Hymenobacter coccineus sp. nov., Hymenobacter lapidarius sp. nov. and Hymenobacter glacialis sp. nov., isolated from Antarctic soil.</title>
        <authorList>
            <person name="Sedlacek I."/>
            <person name="Kralova S."/>
            <person name="Kyrova K."/>
            <person name="Maslanova I."/>
            <person name="Stankova E."/>
            <person name="Vrbovska V."/>
            <person name="Nemec M."/>
            <person name="Bartak M."/>
            <person name="Svec P."/>
            <person name="Busse H.-J."/>
            <person name="Pantucek R."/>
        </authorList>
    </citation>
    <scope>NUCLEOTIDE SEQUENCE [LARGE SCALE GENOMIC DNA]</scope>
    <source>
        <strain evidence="9 10">CCM 8649</strain>
    </source>
</reference>
<dbReference type="PANTHER" id="PTHR11109:SF7">
    <property type="entry name" value="GTP CYCLOHYDROLASE 1"/>
    <property type="match status" value="1"/>
</dbReference>
<dbReference type="NCBIfam" id="NF006826">
    <property type="entry name" value="PRK09347.1-3"/>
    <property type="match status" value="1"/>
</dbReference>
<keyword evidence="6" id="KW-0547">Nucleotide-binding</keyword>
<comment type="caution">
    <text evidence="9">The sequence shown here is derived from an EMBL/GenBank/DDBJ whole genome shotgun (WGS) entry which is preliminary data.</text>
</comment>
<protein>
    <recommendedName>
        <fullName evidence="6">GTP cyclohydrolase 1</fullName>
        <ecNumber evidence="6">3.5.4.16</ecNumber>
    </recommendedName>
    <alternativeName>
        <fullName evidence="6">GTP cyclohydrolase I</fullName>
        <shortName evidence="6">GTP-CH-I</shortName>
    </alternativeName>
</protein>
<dbReference type="GO" id="GO:0005525">
    <property type="term" value="F:GTP binding"/>
    <property type="evidence" value="ECO:0007669"/>
    <property type="project" value="UniProtKB-KW"/>
</dbReference>
<dbReference type="RefSeq" id="WP_070742214.1">
    <property type="nucleotide sequence ID" value="NZ_MDZA01000082.1"/>
</dbReference>
<comment type="similarity">
    <text evidence="3 6">Belongs to the GTP cyclohydrolase I family.</text>
</comment>
<dbReference type="GO" id="GO:0006730">
    <property type="term" value="P:one-carbon metabolic process"/>
    <property type="evidence" value="ECO:0007669"/>
    <property type="project" value="UniProtKB-UniRule"/>
</dbReference>
<name>A0A1G1TJW0_9BACT</name>
<keyword evidence="6" id="KW-0479">Metal-binding</keyword>
<dbReference type="GO" id="GO:0008270">
    <property type="term" value="F:zinc ion binding"/>
    <property type="evidence" value="ECO:0007669"/>
    <property type="project" value="UniProtKB-UniRule"/>
</dbReference>
<keyword evidence="6" id="KW-0342">GTP-binding</keyword>
<sequence length="219" mass="24271">MDNDSGARPAPDAHLPPGLRTPLRPDAFDAADDTKIAAIAGHFAAIMQELGLDLADDSLAGTPHRVAKMYVQEWFRGLNPAHRPHVKLFENRYGYHQLLVERDITLFSCCEHHFVPIVGKAHVAYLPADNVVGLSKLNRVVQHYARRPQVQERLTRQIAEELQQSLGTPDVAVLIEADHLCVMSRGVNDTSSSTLTSEYGGRFATDAALRTEFLRQIGK</sequence>
<evidence type="ECO:0000256" key="7">
    <source>
        <dbReference type="SAM" id="MobiDB-lite"/>
    </source>
</evidence>
<evidence type="ECO:0000256" key="1">
    <source>
        <dbReference type="ARBA" id="ARBA00001052"/>
    </source>
</evidence>
<dbReference type="InterPro" id="IPR018234">
    <property type="entry name" value="GTP_CycHdrlase_I_CS"/>
</dbReference>
<dbReference type="EC" id="3.5.4.16" evidence="6"/>
<feature type="domain" description="GTP cyclohydrolase I" evidence="8">
    <location>
        <begin position="40"/>
        <end position="217"/>
    </location>
</feature>
<dbReference type="HAMAP" id="MF_00223">
    <property type="entry name" value="FolE"/>
    <property type="match status" value="1"/>
</dbReference>
<keyword evidence="5 6" id="KW-0378">Hydrolase</keyword>
<evidence type="ECO:0000256" key="2">
    <source>
        <dbReference type="ARBA" id="ARBA00005080"/>
    </source>
</evidence>
<dbReference type="UniPathway" id="UPA00848">
    <property type="reaction ID" value="UER00151"/>
</dbReference>
<dbReference type="NCBIfam" id="TIGR00063">
    <property type="entry name" value="folE"/>
    <property type="match status" value="1"/>
</dbReference>
<keyword evidence="4 6" id="KW-0554">One-carbon metabolism</keyword>
<dbReference type="GO" id="GO:0005737">
    <property type="term" value="C:cytoplasm"/>
    <property type="evidence" value="ECO:0007669"/>
    <property type="project" value="TreeGrafter"/>
</dbReference>
<dbReference type="Pfam" id="PF01227">
    <property type="entry name" value="GTP_cyclohydroI"/>
    <property type="match status" value="1"/>
</dbReference>
<feature type="binding site" evidence="6">
    <location>
        <position position="181"/>
    </location>
    <ligand>
        <name>Zn(2+)</name>
        <dbReference type="ChEBI" id="CHEBI:29105"/>
    </ligand>
</feature>
<evidence type="ECO:0000256" key="6">
    <source>
        <dbReference type="HAMAP-Rule" id="MF_00223"/>
    </source>
</evidence>
<keyword evidence="10" id="KW-1185">Reference proteome</keyword>
<dbReference type="OrthoDB" id="9801207at2"/>
<feature type="binding site" evidence="6">
    <location>
        <position position="113"/>
    </location>
    <ligand>
        <name>Zn(2+)</name>
        <dbReference type="ChEBI" id="CHEBI:29105"/>
    </ligand>
</feature>
<dbReference type="FunFam" id="3.30.1130.10:FF:000001">
    <property type="entry name" value="GTP cyclohydrolase 1"/>
    <property type="match status" value="1"/>
</dbReference>
<dbReference type="InterPro" id="IPR043133">
    <property type="entry name" value="GTP-CH-I_C/QueF"/>
</dbReference>
<comment type="pathway">
    <text evidence="2 6">Cofactor biosynthesis; 7,8-dihydroneopterin triphosphate biosynthesis; 7,8-dihydroneopterin triphosphate from GTP: step 1/1.</text>
</comment>
<feature type="region of interest" description="Disordered" evidence="7">
    <location>
        <begin position="1"/>
        <end position="24"/>
    </location>
</feature>
<dbReference type="GO" id="GO:0006729">
    <property type="term" value="P:tetrahydrobiopterin biosynthetic process"/>
    <property type="evidence" value="ECO:0007669"/>
    <property type="project" value="TreeGrafter"/>
</dbReference>
<dbReference type="SUPFAM" id="SSF55620">
    <property type="entry name" value="Tetrahydrobiopterin biosynthesis enzymes-like"/>
    <property type="match status" value="1"/>
</dbReference>
<evidence type="ECO:0000256" key="3">
    <source>
        <dbReference type="ARBA" id="ARBA00008085"/>
    </source>
</evidence>
<comment type="subunit">
    <text evidence="6">Homopolymer.</text>
</comment>